<dbReference type="SMART" id="SM00408">
    <property type="entry name" value="IGc2"/>
    <property type="match status" value="1"/>
</dbReference>
<dbReference type="PROSITE" id="PS50835">
    <property type="entry name" value="IG_LIKE"/>
    <property type="match status" value="2"/>
</dbReference>
<keyword evidence="2" id="KW-0812">Transmembrane</keyword>
<dbReference type="Proteomes" id="UP000613066">
    <property type="component" value="Unassembled WGS sequence"/>
</dbReference>
<keyword evidence="4" id="KW-0472">Membrane</keyword>
<evidence type="ECO:0000256" key="6">
    <source>
        <dbReference type="SAM" id="SignalP"/>
    </source>
</evidence>
<sequence length="320" mass="34772">MSLVRWLHFLSSLVPAASSWGVSYPEALSSITGSCVVFPCTLSFPSSVSAAAGIVAIWYKDYEGQKTVVFHSEGQGVDARFRGRAQLLGDPAAHNCTLLLRGVTPEDSGPYRFRFEIVDGDRWSAVRDVLLRVSDAPERPIITTSEEVLEGTPVTLECSSPYVCPLSDVSLRWAGYDPQVSAESGSVQLDPAGVGRRRSLTTSFSWHDHSRTLLCEVLHGSQRASTELELRVRHAPKGTAVSLSPSTRNVHVGDTVSFSCTVSSSHPPVAAYRWYRDGVAVGTERVLTLRAVRPEDHGRYHCEAENAVGVGEAPAVMLYV</sequence>
<feature type="domain" description="Ig-like" evidence="7">
    <location>
        <begin position="236"/>
        <end position="306"/>
    </location>
</feature>
<dbReference type="GO" id="GO:0046790">
    <property type="term" value="F:virion binding"/>
    <property type="evidence" value="ECO:0007669"/>
    <property type="project" value="TreeGrafter"/>
</dbReference>
<organism evidence="8 9">
    <name type="scientific">Penelope pileata</name>
    <dbReference type="NCBI Taxonomy" id="1118817"/>
    <lineage>
        <taxon>Eukaryota</taxon>
        <taxon>Metazoa</taxon>
        <taxon>Chordata</taxon>
        <taxon>Craniata</taxon>
        <taxon>Vertebrata</taxon>
        <taxon>Euteleostomi</taxon>
        <taxon>Archelosauria</taxon>
        <taxon>Archosauria</taxon>
        <taxon>Dinosauria</taxon>
        <taxon>Saurischia</taxon>
        <taxon>Theropoda</taxon>
        <taxon>Coelurosauria</taxon>
        <taxon>Aves</taxon>
        <taxon>Neognathae</taxon>
        <taxon>Galloanserae</taxon>
        <taxon>Galliformes</taxon>
        <taxon>Cracidae</taxon>
        <taxon>Penelope</taxon>
    </lineage>
</organism>
<dbReference type="InterPro" id="IPR013783">
    <property type="entry name" value="Ig-like_fold"/>
</dbReference>
<dbReference type="InterPro" id="IPR013106">
    <property type="entry name" value="Ig_V-set"/>
</dbReference>
<evidence type="ECO:0000256" key="2">
    <source>
        <dbReference type="ARBA" id="ARBA00022692"/>
    </source>
</evidence>
<dbReference type="GO" id="GO:0005769">
    <property type="term" value="C:early endosome"/>
    <property type="evidence" value="ECO:0007669"/>
    <property type="project" value="TreeGrafter"/>
</dbReference>
<dbReference type="OrthoDB" id="9115220at2759"/>
<dbReference type="Pfam" id="PF07686">
    <property type="entry name" value="V-set"/>
    <property type="match status" value="1"/>
</dbReference>
<evidence type="ECO:0000313" key="9">
    <source>
        <dbReference type="Proteomes" id="UP000613066"/>
    </source>
</evidence>
<name>A0A851NIS8_9GALL</name>
<gene>
    <name evidence="8" type="primary">Siglec1_0</name>
    <name evidence="8" type="ORF">PENPIL_R07416</name>
</gene>
<dbReference type="Gene3D" id="2.60.40.10">
    <property type="entry name" value="Immunoglobulins"/>
    <property type="match status" value="3"/>
</dbReference>
<dbReference type="InterPro" id="IPR003599">
    <property type="entry name" value="Ig_sub"/>
</dbReference>
<proteinExistence type="predicted"/>
<dbReference type="GO" id="GO:0005886">
    <property type="term" value="C:plasma membrane"/>
    <property type="evidence" value="ECO:0007669"/>
    <property type="project" value="TreeGrafter"/>
</dbReference>
<evidence type="ECO:0000256" key="4">
    <source>
        <dbReference type="ARBA" id="ARBA00023136"/>
    </source>
</evidence>
<dbReference type="InterPro" id="IPR003598">
    <property type="entry name" value="Ig_sub2"/>
</dbReference>
<evidence type="ECO:0000256" key="5">
    <source>
        <dbReference type="ARBA" id="ARBA00023157"/>
    </source>
</evidence>
<dbReference type="SMART" id="SM00409">
    <property type="entry name" value="IG"/>
    <property type="match status" value="3"/>
</dbReference>
<keyword evidence="5" id="KW-1015">Disulfide bond</keyword>
<protein>
    <submittedName>
        <fullName evidence="8">SN protein</fullName>
    </submittedName>
</protein>
<dbReference type="EMBL" id="WBMW01001954">
    <property type="protein sequence ID" value="NXC41758.1"/>
    <property type="molecule type" value="Genomic_DNA"/>
</dbReference>
<dbReference type="InterPro" id="IPR036179">
    <property type="entry name" value="Ig-like_dom_sf"/>
</dbReference>
<evidence type="ECO:0000256" key="3">
    <source>
        <dbReference type="ARBA" id="ARBA00022989"/>
    </source>
</evidence>
<feature type="non-terminal residue" evidence="8">
    <location>
        <position position="1"/>
    </location>
</feature>
<feature type="chain" id="PRO_5032335425" evidence="6">
    <location>
        <begin position="20"/>
        <end position="320"/>
    </location>
</feature>
<dbReference type="SUPFAM" id="SSF48726">
    <property type="entry name" value="Immunoglobulin"/>
    <property type="match status" value="3"/>
</dbReference>
<comment type="subcellular location">
    <subcellularLocation>
        <location evidence="1">Membrane</location>
        <topology evidence="1">Single-pass membrane protein</topology>
    </subcellularLocation>
</comment>
<comment type="caution">
    <text evidence="8">The sequence shown here is derived from an EMBL/GenBank/DDBJ whole genome shotgun (WGS) entry which is preliminary data.</text>
</comment>
<dbReference type="InterPro" id="IPR013162">
    <property type="entry name" value="CD80_C2-set"/>
</dbReference>
<dbReference type="InterPro" id="IPR007110">
    <property type="entry name" value="Ig-like_dom"/>
</dbReference>
<feature type="signal peptide" evidence="6">
    <location>
        <begin position="1"/>
        <end position="19"/>
    </location>
</feature>
<dbReference type="GO" id="GO:0005770">
    <property type="term" value="C:late endosome"/>
    <property type="evidence" value="ECO:0007669"/>
    <property type="project" value="TreeGrafter"/>
</dbReference>
<dbReference type="PANTHER" id="PTHR47243">
    <property type="entry name" value="SIALOADHESIN"/>
    <property type="match status" value="1"/>
</dbReference>
<dbReference type="GO" id="GO:0075512">
    <property type="term" value="P:clathrin-dependent endocytosis of virus by host cell"/>
    <property type="evidence" value="ECO:0007669"/>
    <property type="project" value="TreeGrafter"/>
</dbReference>
<dbReference type="Pfam" id="PF13927">
    <property type="entry name" value="Ig_3"/>
    <property type="match status" value="1"/>
</dbReference>
<evidence type="ECO:0000313" key="8">
    <source>
        <dbReference type="EMBL" id="NXC41758.1"/>
    </source>
</evidence>
<evidence type="ECO:0000259" key="7">
    <source>
        <dbReference type="PROSITE" id="PS50835"/>
    </source>
</evidence>
<dbReference type="PANTHER" id="PTHR47243:SF1">
    <property type="entry name" value="SIALOADHESIN"/>
    <property type="match status" value="1"/>
</dbReference>
<feature type="domain" description="Ig-like" evidence="7">
    <location>
        <begin position="137"/>
        <end position="231"/>
    </location>
</feature>
<keyword evidence="3" id="KW-1133">Transmembrane helix</keyword>
<feature type="non-terminal residue" evidence="8">
    <location>
        <position position="320"/>
    </location>
</feature>
<keyword evidence="9" id="KW-1185">Reference proteome</keyword>
<dbReference type="AlphaFoldDB" id="A0A851NIS8"/>
<evidence type="ECO:0000256" key="1">
    <source>
        <dbReference type="ARBA" id="ARBA00004167"/>
    </source>
</evidence>
<reference evidence="8" key="1">
    <citation type="submission" date="2019-09" db="EMBL/GenBank/DDBJ databases">
        <title>Bird 10,000 Genomes (B10K) Project - Family phase.</title>
        <authorList>
            <person name="Zhang G."/>
        </authorList>
    </citation>
    <scope>NUCLEOTIDE SEQUENCE</scope>
    <source>
        <strain evidence="8">B10K-DU-001-08</strain>
        <tissue evidence="8">Muscle</tissue>
    </source>
</reference>
<keyword evidence="6" id="KW-0732">Signal</keyword>
<accession>A0A851NIS8</accession>
<dbReference type="Pfam" id="PF08205">
    <property type="entry name" value="C2-set_2"/>
    <property type="match status" value="1"/>
</dbReference>